<protein>
    <submittedName>
        <fullName evidence="3">Putative lipoprotein</fullName>
    </submittedName>
</protein>
<dbReference type="HOGENOM" id="CLU_099352_2_0_4"/>
<feature type="domain" description="CNP1-like uncharacterised" evidence="2">
    <location>
        <begin position="31"/>
        <end position="164"/>
    </location>
</feature>
<feature type="chain" id="PRO_5004228877" evidence="1">
    <location>
        <begin position="21"/>
        <end position="168"/>
    </location>
</feature>
<dbReference type="eggNOG" id="ENOG5031TYQ">
    <property type="taxonomic scope" value="Bacteria"/>
</dbReference>
<proteinExistence type="predicted"/>
<reference evidence="3 4" key="1">
    <citation type="journal article" date="2006" name="J. Bacteriol.">
        <title>The genome sequence of the obligately chemolithoautotrophic, facultatively anaerobic bacterium Thiobacillus denitrificans.</title>
        <authorList>
            <person name="Beller H.R."/>
            <person name="Chain P.S."/>
            <person name="Letain T.E."/>
            <person name="Chakicherla A."/>
            <person name="Larimer F.W."/>
            <person name="Richardson P.M."/>
            <person name="Coleman M.A."/>
            <person name="Wood A.P."/>
            <person name="Kelly D.P."/>
        </authorList>
    </citation>
    <scope>NUCLEOTIDE SEQUENCE [LARGE SCALE GENOMIC DNA]</scope>
    <source>
        <strain evidence="3 4">ATCC 25259</strain>
    </source>
</reference>
<keyword evidence="3" id="KW-0449">Lipoprotein</keyword>
<dbReference type="Pfam" id="PF08750">
    <property type="entry name" value="CNP1"/>
    <property type="match status" value="1"/>
</dbReference>
<feature type="signal peptide" evidence="1">
    <location>
        <begin position="1"/>
        <end position="20"/>
    </location>
</feature>
<dbReference type="EMBL" id="CP000116">
    <property type="protein sequence ID" value="AAZ97072.1"/>
    <property type="molecule type" value="Genomic_DNA"/>
</dbReference>
<dbReference type="InterPro" id="IPR014861">
    <property type="entry name" value="CNP1-like_dom"/>
</dbReference>
<dbReference type="STRING" id="292415.Tbd_1119"/>
<evidence type="ECO:0000259" key="2">
    <source>
        <dbReference type="Pfam" id="PF08750"/>
    </source>
</evidence>
<dbReference type="Proteomes" id="UP000008291">
    <property type="component" value="Chromosome"/>
</dbReference>
<organism evidence="3 4">
    <name type="scientific">Thiobacillus denitrificans (strain ATCC 25259 / T1)</name>
    <dbReference type="NCBI Taxonomy" id="292415"/>
    <lineage>
        <taxon>Bacteria</taxon>
        <taxon>Pseudomonadati</taxon>
        <taxon>Pseudomonadota</taxon>
        <taxon>Betaproteobacteria</taxon>
        <taxon>Nitrosomonadales</taxon>
        <taxon>Thiobacillaceae</taxon>
        <taxon>Thiobacillus</taxon>
    </lineage>
</organism>
<evidence type="ECO:0000256" key="1">
    <source>
        <dbReference type="SAM" id="SignalP"/>
    </source>
</evidence>
<sequence>MPGMKILPLLLLCLPVAAHAAWVDFEGEFEEEKPWVEVAAQLPTYPKVENLIPFDVSAATRNRFFIDAASISVGSDGVVRYTVVVEAAGGAKNVSYEGLRCASGERRLYAYGHPDGNWSKARNAGWEPVKFRSLLSYHKALFEDHFCPDGISVRDAKQAVQSLRRASR</sequence>
<evidence type="ECO:0000313" key="4">
    <source>
        <dbReference type="Proteomes" id="UP000008291"/>
    </source>
</evidence>
<dbReference type="DNASU" id="3673190"/>
<dbReference type="KEGG" id="tbd:Tbd_1119"/>
<gene>
    <name evidence="3" type="ordered locus">Tbd_1119</name>
</gene>
<dbReference type="AlphaFoldDB" id="Q3SJS8"/>
<name>Q3SJS8_THIDA</name>
<keyword evidence="4" id="KW-1185">Reference proteome</keyword>
<keyword evidence="1" id="KW-0732">Signal</keyword>
<evidence type="ECO:0000313" key="3">
    <source>
        <dbReference type="EMBL" id="AAZ97072.1"/>
    </source>
</evidence>
<accession>Q3SJS8</accession>